<evidence type="ECO:0000313" key="2">
    <source>
        <dbReference type="Proteomes" id="UP000067448"/>
    </source>
</evidence>
<comment type="caution">
    <text evidence="1">The sequence shown here is derived from an EMBL/GenBank/DDBJ whole genome shotgun (WGS) entry which is preliminary data.</text>
</comment>
<evidence type="ECO:0000313" key="1">
    <source>
        <dbReference type="EMBL" id="GAQ62796.1"/>
    </source>
</evidence>
<organism evidence="1 2">
    <name type="scientific">Streptomyces scabiei</name>
    <dbReference type="NCBI Taxonomy" id="1930"/>
    <lineage>
        <taxon>Bacteria</taxon>
        <taxon>Bacillati</taxon>
        <taxon>Actinomycetota</taxon>
        <taxon>Actinomycetes</taxon>
        <taxon>Kitasatosporales</taxon>
        <taxon>Streptomycetaceae</taxon>
        <taxon>Streptomyces</taxon>
    </lineage>
</organism>
<sequence>MTQSLASLVIRHTHRLPAPEGSAGDGAAAARQFDAALMGVGFKLSAELLERLSGLSGAAVLHTARRTLRIVREMVGDHVRHNSYFIDFPANVPDTEEFWARCVAQALGDEKSRENVLAQLANGVLDLLSLPTYGRYQHTYEEMLAAQDELIASAGDRVTVLHAGRTLEEELTGLYLSLAGSTTPLGEEHLADLRLLAERCALGPQPERVPVRENRAVVNTARLGVGADLLLDTVTDVLRLACALSGGDVTLQEPTRFRPLARPVRRALLAGLDAVVAANPAKLADVHAHREPFKRLGERLHPHEYPRWPHAADVFAVARGEKEARSFGSRFEQLLDSSDVLGAVRLLEPAPGRLFRALDLLLRAAADGAERDAVVDAAVRAAPGVSARVVLSVREHFHNRERESDRPRIFVNRRGRAWVTRDRRRPVPAADRDRLIAALDAEIRRRLPVAGRLLIDPDIVDVALPLSGRATSAGLGVLPRGSVSAVEGELLRFFVYWKETERRTDYDLSALLLRADYSTDSWLSYTSLKAGGGEHSGDVTEAPEGASEFINLSLDRVRAPFVVPQVNIYAGEGFEEAEESFFGFMLRDGEQKGRPFEPRTVRMKSELRGVGRVALPLVFRRGDDGRWRAKWLHLYLRGVTEANRVEENQVSVSKVVRAVVEREQLTVAYLIDLMSDGDTVVDLWDGRSVPDGPVTYLGLERPEGLHPDSRIITLENLRDLIPD</sequence>
<dbReference type="OrthoDB" id="415622at2"/>
<reference evidence="2" key="1">
    <citation type="submission" date="2015-11" db="EMBL/GenBank/DDBJ databases">
        <authorList>
            <consortium name="Cross-ministerial Strategic Innovation Promotion Program (SIP) consortium"/>
            <person name="Tomihama T."/>
            <person name="Ikenaga M."/>
            <person name="Sakai M."/>
            <person name="Okubo T."/>
            <person name="Ikeda S."/>
        </authorList>
    </citation>
    <scope>NUCLEOTIDE SEQUENCE [LARGE SCALE GENOMIC DNA]</scope>
    <source>
        <strain evidence="2">S58</strain>
    </source>
</reference>
<evidence type="ECO:0008006" key="3">
    <source>
        <dbReference type="Google" id="ProtNLM"/>
    </source>
</evidence>
<reference evidence="2" key="3">
    <citation type="submission" date="2016-02" db="EMBL/GenBank/DDBJ databases">
        <title>Draft genome of pathogenic Streptomyces sp. in Japan.</title>
        <authorList>
            <person name="Tomihama T."/>
            <person name="Ikenaga M."/>
            <person name="Sakai M."/>
            <person name="Okubo T."/>
            <person name="Ikeda S."/>
        </authorList>
    </citation>
    <scope>NUCLEOTIDE SEQUENCE [LARGE SCALE GENOMIC DNA]</scope>
    <source>
        <strain evidence="2">S58</strain>
    </source>
</reference>
<dbReference type="Proteomes" id="UP000067448">
    <property type="component" value="Unassembled WGS sequence"/>
</dbReference>
<dbReference type="RefSeq" id="WP_059080559.1">
    <property type="nucleotide sequence ID" value="NZ_BCMM01000013.1"/>
</dbReference>
<gene>
    <name evidence="1" type="ORF">SsS58_03166</name>
</gene>
<dbReference type="AlphaFoldDB" id="A0A124C3Z2"/>
<name>A0A124C3Z2_STRSC</name>
<dbReference type="EMBL" id="BCMM01000013">
    <property type="protein sequence ID" value="GAQ62796.1"/>
    <property type="molecule type" value="Genomic_DNA"/>
</dbReference>
<proteinExistence type="predicted"/>
<reference evidence="1 2" key="2">
    <citation type="journal article" date="2016" name="Genome Announc.">
        <title>Draft Genome Sequences of Streptomyces scabiei S58, Streptomyces turgidiscabies T45, and Streptomyces acidiscabies a10, the Pathogens of Potato Common Scab, Isolated in Japan.</title>
        <authorList>
            <person name="Tomihama T."/>
            <person name="Nishi Y."/>
            <person name="Sakai M."/>
            <person name="Ikenaga M."/>
            <person name="Okubo T."/>
            <person name="Ikeda S."/>
        </authorList>
    </citation>
    <scope>NUCLEOTIDE SEQUENCE [LARGE SCALE GENOMIC DNA]</scope>
    <source>
        <strain evidence="1 2">S58</strain>
    </source>
</reference>
<accession>A0A124C3Z2</accession>
<protein>
    <recommendedName>
        <fullName evidence="3">TerD domain-containing protein</fullName>
    </recommendedName>
</protein>